<accession>A0A383VM17</accession>
<dbReference type="Proteomes" id="UP000256970">
    <property type="component" value="Unassembled WGS sequence"/>
</dbReference>
<feature type="compositionally biased region" description="Low complexity" evidence="1">
    <location>
        <begin position="98"/>
        <end position="130"/>
    </location>
</feature>
<keyword evidence="3" id="KW-1185">Reference proteome</keyword>
<evidence type="ECO:0000313" key="2">
    <source>
        <dbReference type="EMBL" id="SZX66221.1"/>
    </source>
</evidence>
<sequence>MADAAARCPGPAVVWDGNYSIDSSGRQQSPDDQLAAVARQYLQHLEQQDENAPGSVEKLIRQLVRHGWLAWGGKLAGRARATSRVAGDYSGHQQLDELSGAEGPPLAAAAEQTASRASPPAAAAAHSRTE</sequence>
<reference evidence="2 3" key="1">
    <citation type="submission" date="2016-10" db="EMBL/GenBank/DDBJ databases">
        <authorList>
            <person name="Cai Z."/>
        </authorList>
    </citation>
    <scope>NUCLEOTIDE SEQUENCE [LARGE SCALE GENOMIC DNA]</scope>
</reference>
<gene>
    <name evidence="2" type="ORF">BQ4739_LOCUS6659</name>
</gene>
<proteinExistence type="predicted"/>
<evidence type="ECO:0000313" key="3">
    <source>
        <dbReference type="Proteomes" id="UP000256970"/>
    </source>
</evidence>
<protein>
    <submittedName>
        <fullName evidence="2">Uncharacterized protein</fullName>
    </submittedName>
</protein>
<dbReference type="EMBL" id="FNXT01000690">
    <property type="protein sequence ID" value="SZX66221.1"/>
    <property type="molecule type" value="Genomic_DNA"/>
</dbReference>
<evidence type="ECO:0000256" key="1">
    <source>
        <dbReference type="SAM" id="MobiDB-lite"/>
    </source>
</evidence>
<organism evidence="2 3">
    <name type="scientific">Tetradesmus obliquus</name>
    <name type="common">Green alga</name>
    <name type="synonym">Acutodesmus obliquus</name>
    <dbReference type="NCBI Taxonomy" id="3088"/>
    <lineage>
        <taxon>Eukaryota</taxon>
        <taxon>Viridiplantae</taxon>
        <taxon>Chlorophyta</taxon>
        <taxon>core chlorophytes</taxon>
        <taxon>Chlorophyceae</taxon>
        <taxon>CS clade</taxon>
        <taxon>Sphaeropleales</taxon>
        <taxon>Scenedesmaceae</taxon>
        <taxon>Tetradesmus</taxon>
    </lineage>
</organism>
<name>A0A383VM17_TETOB</name>
<feature type="region of interest" description="Disordered" evidence="1">
    <location>
        <begin position="93"/>
        <end position="130"/>
    </location>
</feature>
<dbReference type="AlphaFoldDB" id="A0A383VM17"/>